<feature type="signal peptide" evidence="3">
    <location>
        <begin position="1"/>
        <end position="17"/>
    </location>
</feature>
<evidence type="ECO:0000313" key="6">
    <source>
        <dbReference type="WBParaSite" id="Minc3s00310g09903"/>
    </source>
</evidence>
<feature type="domain" description="Galectin" evidence="4">
    <location>
        <begin position="48"/>
        <end position="182"/>
    </location>
</feature>
<proteinExistence type="predicted"/>
<dbReference type="Gene3D" id="2.60.120.200">
    <property type="match status" value="2"/>
</dbReference>
<evidence type="ECO:0000256" key="3">
    <source>
        <dbReference type="SAM" id="SignalP"/>
    </source>
</evidence>
<name>A0A914L6U9_MELIC</name>
<dbReference type="GO" id="GO:0030246">
    <property type="term" value="F:carbohydrate binding"/>
    <property type="evidence" value="ECO:0007669"/>
    <property type="project" value="UniProtKB-UniRule"/>
</dbReference>
<dbReference type="Pfam" id="PF00337">
    <property type="entry name" value="Gal-bind_lectin"/>
    <property type="match status" value="2"/>
</dbReference>
<feature type="chain" id="PRO_5037482119" description="Galectin" evidence="3">
    <location>
        <begin position="18"/>
        <end position="373"/>
    </location>
</feature>
<dbReference type="PANTHER" id="PTHR11346:SF147">
    <property type="entry name" value="GALECTIN"/>
    <property type="match status" value="1"/>
</dbReference>
<keyword evidence="5" id="KW-1185">Reference proteome</keyword>
<dbReference type="SMART" id="SM00908">
    <property type="entry name" value="Gal-bind_lectin"/>
    <property type="match status" value="2"/>
</dbReference>
<keyword evidence="1 2" id="KW-0430">Lectin</keyword>
<dbReference type="WBParaSite" id="Minc3s00310g09903">
    <property type="protein sequence ID" value="Minc3s00310g09903"/>
    <property type="gene ID" value="Minc3s00310g09903"/>
</dbReference>
<accession>A0A914L6U9</accession>
<dbReference type="PROSITE" id="PS51304">
    <property type="entry name" value="GALECTIN"/>
    <property type="match status" value="2"/>
</dbReference>
<evidence type="ECO:0000256" key="1">
    <source>
        <dbReference type="ARBA" id="ARBA00022734"/>
    </source>
</evidence>
<feature type="domain" description="Galectin" evidence="4">
    <location>
        <begin position="227"/>
        <end position="358"/>
    </location>
</feature>
<dbReference type="InterPro" id="IPR044156">
    <property type="entry name" value="Galectin-like"/>
</dbReference>
<sequence>MKFSSLLFLHLVDSVRATTIDTPNVYKNNCTNPIVFNDLPIPSIINLVKEGFGKGFDVQERIIFNGTILEQPDQFKINLAEDGVMYQTANQTANIQLHFNPRFQFKQVVRNTWIKNIGWGREDISGSFPFKAGEPFILEFVAMPRDVIYISVNNKFFAYFRSYTLSQISQIYIAGVNTVRINSLTLCPNALKVRELPSTEAPTTPYPRCPKTIDLHNVQVPSTIDLVKIGFGKGLKVPTRMIFKGVPLPEATEFKIIFGEDGIMYKTANVPFHFNPRFQPGLVFMHSWTVEFGMRREIGFRNPFRAGEPFILEFVATPRDPIMIYVNNKYSASFYYYDLKDVSQLYIEGFRLDSLIMCPNEYLSTTVNTLLYL</sequence>
<dbReference type="SUPFAM" id="SSF49899">
    <property type="entry name" value="Concanavalin A-like lectins/glucanases"/>
    <property type="match status" value="2"/>
</dbReference>
<evidence type="ECO:0000313" key="5">
    <source>
        <dbReference type="Proteomes" id="UP000887563"/>
    </source>
</evidence>
<protein>
    <recommendedName>
        <fullName evidence="2">Galectin</fullName>
    </recommendedName>
</protein>
<dbReference type="AlphaFoldDB" id="A0A914L6U9"/>
<evidence type="ECO:0000256" key="2">
    <source>
        <dbReference type="RuleBase" id="RU102079"/>
    </source>
</evidence>
<dbReference type="InterPro" id="IPR001079">
    <property type="entry name" value="Galectin_CRD"/>
</dbReference>
<dbReference type="InterPro" id="IPR013320">
    <property type="entry name" value="ConA-like_dom_sf"/>
</dbReference>
<dbReference type="PANTHER" id="PTHR11346">
    <property type="entry name" value="GALECTIN"/>
    <property type="match status" value="1"/>
</dbReference>
<reference evidence="6" key="1">
    <citation type="submission" date="2022-11" db="UniProtKB">
        <authorList>
            <consortium name="WormBaseParasite"/>
        </authorList>
    </citation>
    <scope>IDENTIFICATION</scope>
</reference>
<dbReference type="Proteomes" id="UP000887563">
    <property type="component" value="Unplaced"/>
</dbReference>
<dbReference type="CDD" id="cd00070">
    <property type="entry name" value="GLECT"/>
    <property type="match status" value="1"/>
</dbReference>
<organism evidence="5 6">
    <name type="scientific">Meloidogyne incognita</name>
    <name type="common">Southern root-knot nematode worm</name>
    <name type="synonym">Oxyuris incognita</name>
    <dbReference type="NCBI Taxonomy" id="6306"/>
    <lineage>
        <taxon>Eukaryota</taxon>
        <taxon>Metazoa</taxon>
        <taxon>Ecdysozoa</taxon>
        <taxon>Nematoda</taxon>
        <taxon>Chromadorea</taxon>
        <taxon>Rhabditida</taxon>
        <taxon>Tylenchina</taxon>
        <taxon>Tylenchomorpha</taxon>
        <taxon>Tylenchoidea</taxon>
        <taxon>Meloidogynidae</taxon>
        <taxon>Meloidogyninae</taxon>
        <taxon>Meloidogyne</taxon>
        <taxon>Meloidogyne incognita group</taxon>
    </lineage>
</organism>
<dbReference type="SMART" id="SM00276">
    <property type="entry name" value="GLECT"/>
    <property type="match status" value="2"/>
</dbReference>
<keyword evidence="3" id="KW-0732">Signal</keyword>
<evidence type="ECO:0000259" key="4">
    <source>
        <dbReference type="PROSITE" id="PS51304"/>
    </source>
</evidence>